<name>A0A5J5TYL8_GOSBA</name>
<dbReference type="AlphaFoldDB" id="A0A5J5TYL8"/>
<accession>A0A5J5TYL8</accession>
<evidence type="ECO:0000313" key="1">
    <source>
        <dbReference type="EMBL" id="KAB2059498.1"/>
    </source>
</evidence>
<dbReference type="Proteomes" id="UP000327439">
    <property type="component" value="Chromosome A11"/>
</dbReference>
<proteinExistence type="predicted"/>
<evidence type="ECO:0000313" key="2">
    <source>
        <dbReference type="Proteomes" id="UP000327439"/>
    </source>
</evidence>
<reference evidence="2" key="1">
    <citation type="journal article" date="2020" name="Nat. Genet.">
        <title>Genomic diversifications of five Gossypium allopolyploid species and their impact on cotton improvement.</title>
        <authorList>
            <person name="Chen Z.J."/>
            <person name="Sreedasyam A."/>
            <person name="Ando A."/>
            <person name="Song Q."/>
            <person name="De Santiago L.M."/>
            <person name="Hulse-Kemp A.M."/>
            <person name="Ding M."/>
            <person name="Ye W."/>
            <person name="Kirkbride R.C."/>
            <person name="Jenkins J."/>
            <person name="Plott C."/>
            <person name="Lovell J."/>
            <person name="Lin Y.M."/>
            <person name="Vaughn R."/>
            <person name="Liu B."/>
            <person name="Simpson S."/>
            <person name="Scheffler B.E."/>
            <person name="Wen L."/>
            <person name="Saski C.A."/>
            <person name="Grover C.E."/>
            <person name="Hu G."/>
            <person name="Conover J.L."/>
            <person name="Carlson J.W."/>
            <person name="Shu S."/>
            <person name="Boston L.B."/>
            <person name="Williams M."/>
            <person name="Peterson D.G."/>
            <person name="McGee K."/>
            <person name="Jones D.C."/>
            <person name="Wendel J.F."/>
            <person name="Stelly D.M."/>
            <person name="Grimwood J."/>
            <person name="Schmutz J."/>
        </authorList>
    </citation>
    <scope>NUCLEOTIDE SEQUENCE [LARGE SCALE GENOMIC DNA]</scope>
    <source>
        <strain evidence="2">cv. 3-79</strain>
    </source>
</reference>
<organism evidence="1 2">
    <name type="scientific">Gossypium barbadense</name>
    <name type="common">Sea Island cotton</name>
    <name type="synonym">Hibiscus barbadensis</name>
    <dbReference type="NCBI Taxonomy" id="3634"/>
    <lineage>
        <taxon>Eukaryota</taxon>
        <taxon>Viridiplantae</taxon>
        <taxon>Streptophyta</taxon>
        <taxon>Embryophyta</taxon>
        <taxon>Tracheophyta</taxon>
        <taxon>Spermatophyta</taxon>
        <taxon>Magnoliopsida</taxon>
        <taxon>eudicotyledons</taxon>
        <taxon>Gunneridae</taxon>
        <taxon>Pentapetalae</taxon>
        <taxon>rosids</taxon>
        <taxon>malvids</taxon>
        <taxon>Malvales</taxon>
        <taxon>Malvaceae</taxon>
        <taxon>Malvoideae</taxon>
        <taxon>Gossypium</taxon>
    </lineage>
</organism>
<dbReference type="EMBL" id="CM018212">
    <property type="protein sequence ID" value="KAB2059498.1"/>
    <property type="molecule type" value="Genomic_DNA"/>
</dbReference>
<sequence length="128" mass="13948">MTFQIWFKLSFSFLQKNVTDPIFLFSSLKNKDSFSSKKENQISNTPIFALLQQIIERQSDHPFFEPNFDDGEGLSGAVTVGSVVGGVVDVGTDVVRGCERGGVGCEAADEHAVLVKGACCFLIFCLGF</sequence>
<protein>
    <submittedName>
        <fullName evidence="1">Uncharacterized protein</fullName>
    </submittedName>
</protein>
<keyword evidence="2" id="KW-1185">Reference proteome</keyword>
<gene>
    <name evidence="1" type="ORF">ES319_A11G308500v1</name>
</gene>